<name>A0A1C4Y9Q7_9ACTN</name>
<gene>
    <name evidence="2" type="ORF">GA0070558_13829</name>
</gene>
<dbReference type="InterPro" id="IPR029069">
    <property type="entry name" value="HotDog_dom_sf"/>
</dbReference>
<accession>A0A1C4Y9Q7</accession>
<dbReference type="RefSeq" id="WP_077935103.1">
    <property type="nucleotide sequence ID" value="NZ_CBDREH010000014.1"/>
</dbReference>
<protein>
    <submittedName>
        <fullName evidence="2">Acyl-coenzyme A thioesterase PaaI, contains HGG motif</fullName>
    </submittedName>
</protein>
<feature type="domain" description="Thioesterase" evidence="1">
    <location>
        <begin position="51"/>
        <end position="126"/>
    </location>
</feature>
<proteinExistence type="predicted"/>
<dbReference type="SUPFAM" id="SSF54637">
    <property type="entry name" value="Thioesterase/thiol ester dehydrase-isomerase"/>
    <property type="match status" value="1"/>
</dbReference>
<dbReference type="CDD" id="cd03443">
    <property type="entry name" value="PaaI_thioesterase"/>
    <property type="match status" value="1"/>
</dbReference>
<dbReference type="Pfam" id="PF03061">
    <property type="entry name" value="4HBT"/>
    <property type="match status" value="1"/>
</dbReference>
<evidence type="ECO:0000259" key="1">
    <source>
        <dbReference type="Pfam" id="PF03061"/>
    </source>
</evidence>
<dbReference type="Proteomes" id="UP000199375">
    <property type="component" value="Unassembled WGS sequence"/>
</dbReference>
<reference evidence="2 3" key="1">
    <citation type="submission" date="2016-06" db="EMBL/GenBank/DDBJ databases">
        <authorList>
            <person name="Kjaerup R.B."/>
            <person name="Dalgaard T.S."/>
            <person name="Juul-Madsen H.R."/>
        </authorList>
    </citation>
    <scope>NUCLEOTIDE SEQUENCE [LARGE SCALE GENOMIC DNA]</scope>
    <source>
        <strain evidence="2 3">DSM 45626</strain>
    </source>
</reference>
<dbReference type="EMBL" id="FMCW01000038">
    <property type="protein sequence ID" value="SCF17473.1"/>
    <property type="molecule type" value="Genomic_DNA"/>
</dbReference>
<dbReference type="InterPro" id="IPR006683">
    <property type="entry name" value="Thioestr_dom"/>
</dbReference>
<evidence type="ECO:0000313" key="2">
    <source>
        <dbReference type="EMBL" id="SCF17473.1"/>
    </source>
</evidence>
<evidence type="ECO:0000313" key="3">
    <source>
        <dbReference type="Proteomes" id="UP000199375"/>
    </source>
</evidence>
<organism evidence="2 3">
    <name type="scientific">Micromonospora haikouensis</name>
    <dbReference type="NCBI Taxonomy" id="686309"/>
    <lineage>
        <taxon>Bacteria</taxon>
        <taxon>Bacillati</taxon>
        <taxon>Actinomycetota</taxon>
        <taxon>Actinomycetes</taxon>
        <taxon>Micromonosporales</taxon>
        <taxon>Micromonosporaceae</taxon>
        <taxon>Micromonospora</taxon>
    </lineage>
</organism>
<sequence length="160" mass="16535">MAWQPVMAIDEARAWLAEILSGTDRLRVEAIDGGRVVCAAGPDGLERRIDGALSGPAMFWAIDLAGFVAVNVLVGPAPAMALANSSISFLEPAEPGVLRVAAEVVNIASRSAVVDARATDHRGRLVAMATLHFALPSRAARAATLAAQAGAERAQAGAER</sequence>
<dbReference type="Gene3D" id="3.10.129.10">
    <property type="entry name" value="Hotdog Thioesterase"/>
    <property type="match status" value="1"/>
</dbReference>
<dbReference type="AlphaFoldDB" id="A0A1C4Y9Q7"/>